<dbReference type="InterPro" id="IPR058240">
    <property type="entry name" value="rSAM_sf"/>
</dbReference>
<accession>X0ZUY1</accession>
<gene>
    <name evidence="2" type="ORF">S01H4_20429</name>
</gene>
<dbReference type="PANTHER" id="PTHR43273">
    <property type="entry name" value="ANAEROBIC SULFATASE-MATURATING ENZYME HOMOLOG ASLB-RELATED"/>
    <property type="match status" value="1"/>
</dbReference>
<dbReference type="AlphaFoldDB" id="X0ZUY1"/>
<evidence type="ECO:0008006" key="3">
    <source>
        <dbReference type="Google" id="ProtNLM"/>
    </source>
</evidence>
<evidence type="ECO:0000256" key="1">
    <source>
        <dbReference type="ARBA" id="ARBA00001966"/>
    </source>
</evidence>
<dbReference type="EMBL" id="BART01009184">
    <property type="protein sequence ID" value="GAG64298.1"/>
    <property type="molecule type" value="Genomic_DNA"/>
</dbReference>
<evidence type="ECO:0000313" key="2">
    <source>
        <dbReference type="EMBL" id="GAG64298.1"/>
    </source>
</evidence>
<dbReference type="SUPFAM" id="SSF102114">
    <property type="entry name" value="Radical SAM enzymes"/>
    <property type="match status" value="1"/>
</dbReference>
<comment type="cofactor">
    <cofactor evidence="1">
        <name>[4Fe-4S] cluster</name>
        <dbReference type="ChEBI" id="CHEBI:49883"/>
    </cofactor>
</comment>
<reference evidence="2" key="1">
    <citation type="journal article" date="2014" name="Front. Microbiol.">
        <title>High frequency of phylogenetically diverse reductive dehalogenase-homologous genes in deep subseafloor sedimentary metagenomes.</title>
        <authorList>
            <person name="Kawai M."/>
            <person name="Futagami T."/>
            <person name="Toyoda A."/>
            <person name="Takaki Y."/>
            <person name="Nishi S."/>
            <person name="Hori S."/>
            <person name="Arai W."/>
            <person name="Tsubouchi T."/>
            <person name="Morono Y."/>
            <person name="Uchiyama I."/>
            <person name="Ito T."/>
            <person name="Fujiyama A."/>
            <person name="Inagaki F."/>
            <person name="Takami H."/>
        </authorList>
    </citation>
    <scope>NUCLEOTIDE SEQUENCE</scope>
    <source>
        <strain evidence="2">Expedition CK06-06</strain>
    </source>
</reference>
<feature type="non-terminal residue" evidence="2">
    <location>
        <position position="1"/>
    </location>
</feature>
<dbReference type="InterPro" id="IPR013785">
    <property type="entry name" value="Aldolase_TIM"/>
</dbReference>
<proteinExistence type="predicted"/>
<dbReference type="Gene3D" id="3.20.20.70">
    <property type="entry name" value="Aldolase class I"/>
    <property type="match status" value="1"/>
</dbReference>
<sequence length="222" mass="24574">SIIVENLKVLLENYISCTASFTIHPNEAKNILKSVQYLYEIGIEYIDLGPAYGTVKWNDESIKSLISSFRKVAEYMKQIRLQGGNLQVEPLFESSEHVNNELGDYWGCDAALTKLAFLPNGTISGCSSLAMIAYKYPNLIIGDVDSGLNESALESLQNECKADISFRNNCHNCPTASNCTGGCLAINYAETGNPYISPTFYCKTIDSISDAWKIAWHILEES</sequence>
<dbReference type="InterPro" id="IPR023885">
    <property type="entry name" value="4Fe4S-binding_SPASM_dom"/>
</dbReference>
<comment type="caution">
    <text evidence="2">The sequence shown here is derived from an EMBL/GenBank/DDBJ whole genome shotgun (WGS) entry which is preliminary data.</text>
</comment>
<organism evidence="2">
    <name type="scientific">marine sediment metagenome</name>
    <dbReference type="NCBI Taxonomy" id="412755"/>
    <lineage>
        <taxon>unclassified sequences</taxon>
        <taxon>metagenomes</taxon>
        <taxon>ecological metagenomes</taxon>
    </lineage>
</organism>
<name>X0ZUY1_9ZZZZ</name>
<dbReference type="GO" id="GO:0016491">
    <property type="term" value="F:oxidoreductase activity"/>
    <property type="evidence" value="ECO:0007669"/>
    <property type="project" value="InterPro"/>
</dbReference>
<protein>
    <recommendedName>
        <fullName evidence="3">4Fe4S-binding SPASM domain-containing protein</fullName>
    </recommendedName>
</protein>
<dbReference type="PANTHER" id="PTHR43273:SF3">
    <property type="entry name" value="ANAEROBIC SULFATASE-MATURATING ENZYME HOMOLOG ASLB-RELATED"/>
    <property type="match status" value="1"/>
</dbReference>
<dbReference type="NCBIfam" id="TIGR04085">
    <property type="entry name" value="rSAM_more_4Fe4S"/>
    <property type="match status" value="1"/>
</dbReference>
<dbReference type="InterPro" id="IPR023867">
    <property type="entry name" value="Sulphatase_maturase_rSAM"/>
</dbReference>